<dbReference type="Proteomes" id="UP000235220">
    <property type="component" value="Chromosome 15"/>
</dbReference>
<accession>A0A2I4EVH8</accession>
<dbReference type="InterPro" id="IPR012337">
    <property type="entry name" value="RNaseH-like_sf"/>
</dbReference>
<organism evidence="1 2">
    <name type="scientific">Juglans regia</name>
    <name type="common">English walnut</name>
    <dbReference type="NCBI Taxonomy" id="51240"/>
    <lineage>
        <taxon>Eukaryota</taxon>
        <taxon>Viridiplantae</taxon>
        <taxon>Streptophyta</taxon>
        <taxon>Embryophyta</taxon>
        <taxon>Tracheophyta</taxon>
        <taxon>Spermatophyta</taxon>
        <taxon>Magnoliopsida</taxon>
        <taxon>eudicotyledons</taxon>
        <taxon>Gunneridae</taxon>
        <taxon>Pentapetalae</taxon>
        <taxon>rosids</taxon>
        <taxon>fabids</taxon>
        <taxon>Fagales</taxon>
        <taxon>Juglandaceae</taxon>
        <taxon>Juglans</taxon>
    </lineage>
</organism>
<protein>
    <submittedName>
        <fullName evidence="2">Uncharacterized protein LOC108993079</fullName>
    </submittedName>
</protein>
<proteinExistence type="predicted"/>
<dbReference type="PANTHER" id="PTHR47723">
    <property type="entry name" value="OS05G0353850 PROTEIN"/>
    <property type="match status" value="1"/>
</dbReference>
<dbReference type="GO" id="GO:0003676">
    <property type="term" value="F:nucleic acid binding"/>
    <property type="evidence" value="ECO:0007669"/>
    <property type="project" value="InterPro"/>
</dbReference>
<evidence type="ECO:0000313" key="1">
    <source>
        <dbReference type="Proteomes" id="UP000235220"/>
    </source>
</evidence>
<dbReference type="Pfam" id="PF13456">
    <property type="entry name" value="RVT_3"/>
    <property type="match status" value="1"/>
</dbReference>
<dbReference type="InterPro" id="IPR053151">
    <property type="entry name" value="RNase_H-like"/>
</dbReference>
<dbReference type="GeneID" id="108993079"/>
<reference evidence="2" key="1">
    <citation type="submission" date="2025-08" db="UniProtKB">
        <authorList>
            <consortium name="RefSeq"/>
        </authorList>
    </citation>
    <scope>IDENTIFICATION</scope>
    <source>
        <tissue evidence="2">Leaves</tissue>
    </source>
</reference>
<dbReference type="SUPFAM" id="SSF53098">
    <property type="entry name" value="Ribonuclease H-like"/>
    <property type="match status" value="1"/>
</dbReference>
<dbReference type="Gramene" id="Jr15_12690_p1">
    <property type="protein sequence ID" value="cds.Jr15_12690_p1"/>
    <property type="gene ID" value="Jr15_12690"/>
</dbReference>
<dbReference type="RefSeq" id="XP_018823387.1">
    <property type="nucleotide sequence ID" value="XM_018967842.1"/>
</dbReference>
<sequence>MRPTAGFPRRQSFRRANNFAEWSNASSHVMSLEYSLSLYKEHDEAQRIASQSFSTNFKWHPPPAAVLKLNTNGATFANQSSSGIRVILRDSHGRVLMSVSRKENEVQDSMEIELLAILRGMQLCFPMGIPELIVETDSLLSVQALQSQDELMSMQGNLISAIKELMKQMPMVSIQHVSRLANGAADGLA</sequence>
<dbReference type="AlphaFoldDB" id="A0A2I4EVH8"/>
<name>A0A2I4EVH8_JUGRE</name>
<dbReference type="PANTHER" id="PTHR47723:SF19">
    <property type="entry name" value="POLYNUCLEOTIDYL TRANSFERASE, RIBONUCLEASE H-LIKE SUPERFAMILY PROTEIN"/>
    <property type="match status" value="1"/>
</dbReference>
<dbReference type="STRING" id="51240.A0A2I4EVH8"/>
<evidence type="ECO:0000313" key="2">
    <source>
        <dbReference type="RefSeq" id="XP_018823387.1"/>
    </source>
</evidence>
<dbReference type="OrthoDB" id="1749524at2759"/>
<dbReference type="InterPro" id="IPR002156">
    <property type="entry name" value="RNaseH_domain"/>
</dbReference>
<dbReference type="CDD" id="cd06222">
    <property type="entry name" value="RNase_H_like"/>
    <property type="match status" value="1"/>
</dbReference>
<dbReference type="KEGG" id="jre:108993079"/>
<keyword evidence="1" id="KW-1185">Reference proteome</keyword>
<dbReference type="Gene3D" id="3.30.420.10">
    <property type="entry name" value="Ribonuclease H-like superfamily/Ribonuclease H"/>
    <property type="match status" value="1"/>
</dbReference>
<dbReference type="InterPro" id="IPR044730">
    <property type="entry name" value="RNase_H-like_dom_plant"/>
</dbReference>
<gene>
    <name evidence="2" type="primary">LOC108993079</name>
</gene>
<dbReference type="GO" id="GO:0004523">
    <property type="term" value="F:RNA-DNA hybrid ribonuclease activity"/>
    <property type="evidence" value="ECO:0007669"/>
    <property type="project" value="InterPro"/>
</dbReference>
<dbReference type="InterPro" id="IPR036397">
    <property type="entry name" value="RNaseH_sf"/>
</dbReference>